<feature type="transmembrane region" description="Helical" evidence="1">
    <location>
        <begin position="454"/>
        <end position="473"/>
    </location>
</feature>
<feature type="transmembrane region" description="Helical" evidence="1">
    <location>
        <begin position="48"/>
        <end position="66"/>
    </location>
</feature>
<feature type="transmembrane region" description="Helical" evidence="1">
    <location>
        <begin position="500"/>
        <end position="521"/>
    </location>
</feature>
<reference evidence="2 3" key="1">
    <citation type="journal article" date="2015" name="Nature">
        <title>rRNA introns, odd ribosomes, and small enigmatic genomes across a large radiation of phyla.</title>
        <authorList>
            <person name="Brown C.T."/>
            <person name="Hug L.A."/>
            <person name="Thomas B.C."/>
            <person name="Sharon I."/>
            <person name="Castelle C.J."/>
            <person name="Singh A."/>
            <person name="Wilkins M.J."/>
            <person name="Williams K.H."/>
            <person name="Banfield J.F."/>
        </authorList>
    </citation>
    <scope>NUCLEOTIDE SEQUENCE [LARGE SCALE GENOMIC DNA]</scope>
</reference>
<feature type="transmembrane region" description="Helical" evidence="1">
    <location>
        <begin position="163"/>
        <end position="183"/>
    </location>
</feature>
<feature type="transmembrane region" description="Helical" evidence="1">
    <location>
        <begin position="386"/>
        <end position="405"/>
    </location>
</feature>
<dbReference type="AlphaFoldDB" id="A0A0G0KXD7"/>
<feature type="transmembrane region" description="Helical" evidence="1">
    <location>
        <begin position="360"/>
        <end position="379"/>
    </location>
</feature>
<feature type="transmembrane region" description="Helical" evidence="1">
    <location>
        <begin position="285"/>
        <end position="307"/>
    </location>
</feature>
<evidence type="ECO:0008006" key="4">
    <source>
        <dbReference type="Google" id="ProtNLM"/>
    </source>
</evidence>
<name>A0A0G0KXD7_9BACT</name>
<dbReference type="InterPro" id="IPR018580">
    <property type="entry name" value="Uncharacterised_YfhO"/>
</dbReference>
<feature type="transmembrane region" description="Helical" evidence="1">
    <location>
        <begin position="425"/>
        <end position="442"/>
    </location>
</feature>
<evidence type="ECO:0000256" key="1">
    <source>
        <dbReference type="SAM" id="Phobius"/>
    </source>
</evidence>
<keyword evidence="1" id="KW-1133">Transmembrane helix</keyword>
<comment type="caution">
    <text evidence="2">The sequence shown here is derived from an EMBL/GenBank/DDBJ whole genome shotgun (WGS) entry which is preliminary data.</text>
</comment>
<feature type="transmembrane region" description="Helical" evidence="1">
    <location>
        <begin position="133"/>
        <end position="157"/>
    </location>
</feature>
<dbReference type="PANTHER" id="PTHR38454">
    <property type="entry name" value="INTEGRAL MEMBRANE PROTEIN-RELATED"/>
    <property type="match status" value="1"/>
</dbReference>
<feature type="transmembrane region" description="Helical" evidence="1">
    <location>
        <begin position="190"/>
        <end position="208"/>
    </location>
</feature>
<evidence type="ECO:0000313" key="3">
    <source>
        <dbReference type="Proteomes" id="UP000034710"/>
    </source>
</evidence>
<dbReference type="EMBL" id="LBVJ01000022">
    <property type="protein sequence ID" value="KKQ83442.1"/>
    <property type="molecule type" value="Genomic_DNA"/>
</dbReference>
<keyword evidence="1" id="KW-0812">Transmembrane</keyword>
<organism evidence="2 3">
    <name type="scientific">Candidatus Woesebacteria bacterium GW2011_GWA1_38_8</name>
    <dbReference type="NCBI Taxonomy" id="1618547"/>
    <lineage>
        <taxon>Bacteria</taxon>
        <taxon>Candidatus Woeseibacteriota</taxon>
    </lineage>
</organism>
<dbReference type="Pfam" id="PF09586">
    <property type="entry name" value="YfhO"/>
    <property type="match status" value="1"/>
</dbReference>
<feature type="transmembrane region" description="Helical" evidence="1">
    <location>
        <begin position="528"/>
        <end position="545"/>
    </location>
</feature>
<proteinExistence type="predicted"/>
<keyword evidence="1" id="KW-0472">Membrane</keyword>
<sequence length="840" mass="95004">MKKESNLVDKIPRALARGSLSVFNCSLNMNLDLNYVMKKILLNIKKNPVIYLIPLLLTILVFRKYIFYELLPIPADIFPGLYFPWFDYKWGYQTPVPVQNAAISDVVSILYPWRILAFRLLQEGTIPLWDPTILLGTPLLANFQTAFFNPVNILFLFMKEYHAWSWGIVLQPLFTIYTTYLFLRSLKLDKTPSVFGAILFAYSNYSIVWMEYNSINYTVALFPLVLYLAAKIAEEINLKWFLLLSLTVFLQIVSGYPQNVIYTLLIALVYFLYRIRVQRERLKKIFIMTCAIIFGLLLSSIQVFPAVELLNLSIRNFDNVASAGNVKYLPLNNLITILFPDYFGNPGRWNYFGSGSYDNFAFAISSVGMYFAILSLLIKSKHQDKYAFFLPLLIIVLIYSTKNPISELLNSVNLIGSSAGSNSRILFVASFIFSVLASYGIQISLENRLKIKNVVLPSVIYLFILFVHIFFLFNKTGNLNEMIGLVTNRVQIGGEDVKDLIVSIRNMVLPSLLTMVISASVITRKRSFTVTASIVCLFVSIILATDKYLPFVKKDLLYPKTEVGNFLLENTKYSRFEKEDNNLIFPSNSWSLLGLSAVSGQNASGLLSISRYLSLINYGGVNDEIMTRYHNVNNFNSPLISTLNISHYAAINWLNDSPDVNGKPNSWLIPENFNEVENIKTVRIYKNSANLGLAWFPDIVRCEMQDEKILEELVDDTYDPKGLVYVNCEDGKFEGSGTVEVDEYTANDMRFTVNAVSDSYLVVSSAYYPGWKASIDGSKGKGVNKANSALIAVSVPSGEHIVEIYYDPISFKSGAVVSGISFIIWLGLLFTKIGPNRANF</sequence>
<dbReference type="Proteomes" id="UP000034710">
    <property type="component" value="Unassembled WGS sequence"/>
</dbReference>
<gene>
    <name evidence="2" type="ORF">UT06_C0022G0006</name>
</gene>
<dbReference type="PANTHER" id="PTHR38454:SF1">
    <property type="entry name" value="INTEGRAL MEMBRANE PROTEIN"/>
    <property type="match status" value="1"/>
</dbReference>
<protein>
    <recommendedName>
        <fullName evidence="4">Bacterial membrane protein YfhO</fullName>
    </recommendedName>
</protein>
<feature type="transmembrane region" description="Helical" evidence="1">
    <location>
        <begin position="260"/>
        <end position="276"/>
    </location>
</feature>
<accession>A0A0G0KXD7</accession>
<evidence type="ECO:0000313" key="2">
    <source>
        <dbReference type="EMBL" id="KKQ83442.1"/>
    </source>
</evidence>
<feature type="transmembrane region" description="Helical" evidence="1">
    <location>
        <begin position="214"/>
        <end position="230"/>
    </location>
</feature>